<reference evidence="9" key="1">
    <citation type="submission" date="2022-06" db="EMBL/GenBank/DDBJ databases">
        <title>Ornithinimicrobium JY.X270.</title>
        <authorList>
            <person name="Huang Y."/>
        </authorList>
    </citation>
    <scope>NUCLEOTIDE SEQUENCE</scope>
    <source>
        <strain evidence="9">JY.X270</strain>
    </source>
</reference>
<accession>A0ABY4YFG9</accession>
<evidence type="ECO:0000313" key="10">
    <source>
        <dbReference type="Proteomes" id="UP001056535"/>
    </source>
</evidence>
<dbReference type="PANTHER" id="PTHR11067:SF9">
    <property type="entry name" value="INOSINE TRIPHOSPHATE PYROPHOSPHATASE"/>
    <property type="match status" value="1"/>
</dbReference>
<evidence type="ECO:0000256" key="4">
    <source>
        <dbReference type="ARBA" id="ARBA00022801"/>
    </source>
</evidence>
<dbReference type="InterPro" id="IPR020922">
    <property type="entry name" value="dITP/XTP_pyrophosphatase"/>
</dbReference>
<feature type="binding site" evidence="7">
    <location>
        <begin position="162"/>
        <end position="165"/>
    </location>
    <ligand>
        <name>substrate</name>
    </ligand>
</feature>
<keyword evidence="10" id="KW-1185">Reference proteome</keyword>
<evidence type="ECO:0000256" key="5">
    <source>
        <dbReference type="ARBA" id="ARBA00022842"/>
    </source>
</evidence>
<dbReference type="NCBIfam" id="TIGR00042">
    <property type="entry name" value="RdgB/HAM1 family non-canonical purine NTP pyrophosphatase"/>
    <property type="match status" value="1"/>
</dbReference>
<keyword evidence="2 7" id="KW-0479">Metal-binding</keyword>
<feature type="binding site" evidence="7">
    <location>
        <position position="78"/>
    </location>
    <ligand>
        <name>substrate</name>
    </ligand>
</feature>
<dbReference type="RefSeq" id="WP_252619949.1">
    <property type="nucleotide sequence ID" value="NZ_CP099490.1"/>
</dbReference>
<dbReference type="Proteomes" id="UP001056535">
    <property type="component" value="Chromosome"/>
</dbReference>
<dbReference type="Gene3D" id="3.90.950.10">
    <property type="match status" value="1"/>
</dbReference>
<comment type="cofactor">
    <cofactor evidence="7">
        <name>Mg(2+)</name>
        <dbReference type="ChEBI" id="CHEBI:18420"/>
    </cofactor>
    <text evidence="7">Binds 1 Mg(2+) ion per subunit.</text>
</comment>
<name>A0ABY4YFG9_9MICO</name>
<gene>
    <name evidence="9" type="primary">rdgB</name>
    <name evidence="9" type="ORF">NF557_13000</name>
</gene>
<evidence type="ECO:0000256" key="3">
    <source>
        <dbReference type="ARBA" id="ARBA00022741"/>
    </source>
</evidence>
<comment type="catalytic activity">
    <reaction evidence="7">
        <text>ITP + H2O = IMP + diphosphate + H(+)</text>
        <dbReference type="Rhea" id="RHEA:29399"/>
        <dbReference type="ChEBI" id="CHEBI:15377"/>
        <dbReference type="ChEBI" id="CHEBI:15378"/>
        <dbReference type="ChEBI" id="CHEBI:33019"/>
        <dbReference type="ChEBI" id="CHEBI:58053"/>
        <dbReference type="ChEBI" id="CHEBI:61402"/>
        <dbReference type="EC" id="3.6.1.66"/>
    </reaction>
</comment>
<dbReference type="Pfam" id="PF01725">
    <property type="entry name" value="Ham1p_like"/>
    <property type="match status" value="1"/>
</dbReference>
<keyword evidence="4 7" id="KW-0378">Hydrolase</keyword>
<keyword evidence="5 7" id="KW-0460">Magnesium</keyword>
<comment type="catalytic activity">
    <reaction evidence="7">
        <text>dITP + H2O = dIMP + diphosphate + H(+)</text>
        <dbReference type="Rhea" id="RHEA:28342"/>
        <dbReference type="ChEBI" id="CHEBI:15377"/>
        <dbReference type="ChEBI" id="CHEBI:15378"/>
        <dbReference type="ChEBI" id="CHEBI:33019"/>
        <dbReference type="ChEBI" id="CHEBI:61194"/>
        <dbReference type="ChEBI" id="CHEBI:61382"/>
        <dbReference type="EC" id="3.6.1.66"/>
    </reaction>
</comment>
<comment type="function">
    <text evidence="7">Pyrophosphatase that catalyzes the hydrolysis of nucleoside triphosphates to their monophosphate derivatives, with a high preference for the non-canonical purine nucleotides XTP (xanthosine triphosphate), dITP (deoxyinosine triphosphate) and ITP. Seems to function as a house-cleaning enzyme that removes non-canonical purine nucleotides from the nucleotide pool, thus preventing their incorporation into DNA/RNA and avoiding chromosomal lesions.</text>
</comment>
<evidence type="ECO:0000256" key="1">
    <source>
        <dbReference type="ARBA" id="ARBA00008023"/>
    </source>
</evidence>
<feature type="binding site" evidence="7">
    <location>
        <begin position="11"/>
        <end position="16"/>
    </location>
    <ligand>
        <name>substrate</name>
    </ligand>
</feature>
<evidence type="ECO:0000256" key="2">
    <source>
        <dbReference type="ARBA" id="ARBA00022723"/>
    </source>
</evidence>
<keyword evidence="3 7" id="KW-0547">Nucleotide-binding</keyword>
<dbReference type="HAMAP" id="MF_01405">
    <property type="entry name" value="Non_canon_purine_NTPase"/>
    <property type="match status" value="1"/>
</dbReference>
<feature type="binding site" evidence="7">
    <location>
        <position position="184"/>
    </location>
    <ligand>
        <name>substrate</name>
    </ligand>
</feature>
<evidence type="ECO:0000313" key="9">
    <source>
        <dbReference type="EMBL" id="USQ75523.1"/>
    </source>
</evidence>
<feature type="binding site" evidence="7">
    <location>
        <begin position="189"/>
        <end position="190"/>
    </location>
    <ligand>
        <name>substrate</name>
    </ligand>
</feature>
<comment type="subunit">
    <text evidence="7">Homodimer.</text>
</comment>
<evidence type="ECO:0000256" key="6">
    <source>
        <dbReference type="ARBA" id="ARBA00023080"/>
    </source>
</evidence>
<dbReference type="CDD" id="cd00515">
    <property type="entry name" value="HAM1"/>
    <property type="match status" value="1"/>
</dbReference>
<dbReference type="PANTHER" id="PTHR11067">
    <property type="entry name" value="INOSINE TRIPHOSPHATE PYROPHOSPHATASE/HAM1 PROTEIN"/>
    <property type="match status" value="1"/>
</dbReference>
<comment type="caution">
    <text evidence="7">Lacks conserved residue(s) required for the propagation of feature annotation.</text>
</comment>
<protein>
    <recommendedName>
        <fullName evidence="7">dITP/XTP pyrophosphatase</fullName>
        <ecNumber evidence="7">3.6.1.66</ecNumber>
    </recommendedName>
    <alternativeName>
        <fullName evidence="7">Non-canonical purine NTP pyrophosphatase</fullName>
    </alternativeName>
    <alternativeName>
        <fullName evidence="7">Non-standard purine NTP pyrophosphatase</fullName>
    </alternativeName>
    <alternativeName>
        <fullName evidence="7">Nucleoside-triphosphate diphosphatase</fullName>
    </alternativeName>
    <alternativeName>
        <fullName evidence="7">Nucleoside-triphosphate pyrophosphatase</fullName>
        <shortName evidence="7">NTPase</shortName>
    </alternativeName>
</protein>
<comment type="similarity">
    <text evidence="1 7 8">Belongs to the HAM1 NTPase family.</text>
</comment>
<sequence length="217" mass="22705">MTSERRIVLATRNAHKVQELRTILADVLEQTGRTLVSVTDFPDVEDVVESGVTFAANATLKAEAVSAATGLPALADDSGLAVDVLGGSPGVFSARWSGVNGDGKDRANNALLMAQLGDVPDEHRGAGFVCAAALSVPGLETVVREGSVRGTLAHEPRGSGGFGYDPLLVMPDGRTLAEHAPEEKHAISHRGRAFRELAGDLVRLLARPGPENTQTLP</sequence>
<dbReference type="EMBL" id="CP099490">
    <property type="protein sequence ID" value="USQ75523.1"/>
    <property type="molecule type" value="Genomic_DNA"/>
</dbReference>
<dbReference type="InterPro" id="IPR029001">
    <property type="entry name" value="ITPase-like_fam"/>
</dbReference>
<dbReference type="EC" id="3.6.1.66" evidence="7"/>
<proteinExistence type="inferred from homology"/>
<evidence type="ECO:0000256" key="8">
    <source>
        <dbReference type="RuleBase" id="RU003781"/>
    </source>
</evidence>
<comment type="catalytic activity">
    <reaction evidence="7">
        <text>XTP + H2O = XMP + diphosphate + H(+)</text>
        <dbReference type="Rhea" id="RHEA:28610"/>
        <dbReference type="ChEBI" id="CHEBI:15377"/>
        <dbReference type="ChEBI" id="CHEBI:15378"/>
        <dbReference type="ChEBI" id="CHEBI:33019"/>
        <dbReference type="ChEBI" id="CHEBI:57464"/>
        <dbReference type="ChEBI" id="CHEBI:61314"/>
        <dbReference type="EC" id="3.6.1.66"/>
    </reaction>
</comment>
<feature type="binding site" evidence="7">
    <location>
        <position position="77"/>
    </location>
    <ligand>
        <name>Mg(2+)</name>
        <dbReference type="ChEBI" id="CHEBI:18420"/>
    </ligand>
</feature>
<keyword evidence="6 7" id="KW-0546">Nucleotide metabolism</keyword>
<feature type="active site" description="Proton acceptor" evidence="7">
    <location>
        <position position="77"/>
    </location>
</feature>
<dbReference type="InterPro" id="IPR002637">
    <property type="entry name" value="RdgB/HAM1"/>
</dbReference>
<evidence type="ECO:0000256" key="7">
    <source>
        <dbReference type="HAMAP-Rule" id="MF_01405"/>
    </source>
</evidence>
<organism evidence="9 10">
    <name type="scientific">Ornithinimicrobium cryptoxanthini</name>
    <dbReference type="NCBI Taxonomy" id="2934161"/>
    <lineage>
        <taxon>Bacteria</taxon>
        <taxon>Bacillati</taxon>
        <taxon>Actinomycetota</taxon>
        <taxon>Actinomycetes</taxon>
        <taxon>Micrococcales</taxon>
        <taxon>Ornithinimicrobiaceae</taxon>
        <taxon>Ornithinimicrobium</taxon>
    </lineage>
</organism>
<dbReference type="SUPFAM" id="SSF52972">
    <property type="entry name" value="ITPase-like"/>
    <property type="match status" value="1"/>
</dbReference>